<reference evidence="5 6" key="1">
    <citation type="submission" date="2024-09" db="EMBL/GenBank/DDBJ databases">
        <authorList>
            <person name="Sun Q."/>
            <person name="Mori K."/>
        </authorList>
    </citation>
    <scope>NUCLEOTIDE SEQUENCE [LARGE SCALE GENOMIC DNA]</scope>
    <source>
        <strain evidence="5 6">TBRC 5777</strain>
    </source>
</reference>
<dbReference type="RefSeq" id="WP_377042930.1">
    <property type="nucleotide sequence ID" value="NZ_JBHLUN010000002.1"/>
</dbReference>
<dbReference type="Pfam" id="PF08220">
    <property type="entry name" value="HTH_DeoR"/>
    <property type="match status" value="1"/>
</dbReference>
<dbReference type="Gene3D" id="3.40.50.1360">
    <property type="match status" value="1"/>
</dbReference>
<keyword evidence="5" id="KW-0238">DNA-binding</keyword>
<name>A0ABV6JPK0_9PROT</name>
<dbReference type="GO" id="GO:0003677">
    <property type="term" value="F:DNA binding"/>
    <property type="evidence" value="ECO:0007669"/>
    <property type="project" value="UniProtKB-KW"/>
</dbReference>
<dbReference type="PANTHER" id="PTHR30363">
    <property type="entry name" value="HTH-TYPE TRANSCRIPTIONAL REGULATOR SRLR-RELATED"/>
    <property type="match status" value="1"/>
</dbReference>
<dbReference type="Pfam" id="PF00455">
    <property type="entry name" value="DeoRC"/>
    <property type="match status" value="1"/>
</dbReference>
<organism evidence="5 6">
    <name type="scientific">Roseomonas elaeocarpi</name>
    <dbReference type="NCBI Taxonomy" id="907779"/>
    <lineage>
        <taxon>Bacteria</taxon>
        <taxon>Pseudomonadati</taxon>
        <taxon>Pseudomonadota</taxon>
        <taxon>Alphaproteobacteria</taxon>
        <taxon>Acetobacterales</taxon>
        <taxon>Roseomonadaceae</taxon>
        <taxon>Roseomonas</taxon>
    </lineage>
</organism>
<dbReference type="InterPro" id="IPR037171">
    <property type="entry name" value="NagB/RpiA_transferase-like"/>
</dbReference>
<dbReference type="SUPFAM" id="SSF100950">
    <property type="entry name" value="NagB/RpiA/CoA transferase-like"/>
    <property type="match status" value="1"/>
</dbReference>
<dbReference type="InterPro" id="IPR001034">
    <property type="entry name" value="DeoR_HTH"/>
</dbReference>
<dbReference type="Gene3D" id="1.10.10.10">
    <property type="entry name" value="Winged helix-like DNA-binding domain superfamily/Winged helix DNA-binding domain"/>
    <property type="match status" value="1"/>
</dbReference>
<keyword evidence="2" id="KW-0805">Transcription regulation</keyword>
<evidence type="ECO:0000259" key="4">
    <source>
        <dbReference type="PROSITE" id="PS51000"/>
    </source>
</evidence>
<dbReference type="PRINTS" id="PR00037">
    <property type="entry name" value="HTHLACR"/>
</dbReference>
<dbReference type="PROSITE" id="PS51000">
    <property type="entry name" value="HTH_DEOR_2"/>
    <property type="match status" value="1"/>
</dbReference>
<dbReference type="SMART" id="SM01134">
    <property type="entry name" value="DeoRC"/>
    <property type="match status" value="1"/>
</dbReference>
<sequence length="267" mass="28221">MAVDTRHTRILEALQRRGGYASVEELATALAVTPQTVRRDVADMAERGLLRRHHGGASLPSTIANTDYAHRHVEHAREKAEIARAAAVLVPDGSSVFLALGTTAEATAAALAATHRDLVVVTNSVAAAHILGAAPGMRVNLLGGRWQARNSGLAGVTTVEMVGRWHCDTCVLGIGGITQDGWLLDYHEDEVAVVRAMQANATRLIVVADRAKFGRVAPHRVAQVKRGDTLVTDQVPSPAHVASLKRLGVGVLQTDEVHLSGDGSGDC</sequence>
<dbReference type="InterPro" id="IPR014036">
    <property type="entry name" value="DeoR-like_C"/>
</dbReference>
<dbReference type="InterPro" id="IPR050313">
    <property type="entry name" value="Carb_Metab_HTH_regulators"/>
</dbReference>
<evidence type="ECO:0000256" key="1">
    <source>
        <dbReference type="ARBA" id="ARBA00022491"/>
    </source>
</evidence>
<feature type="domain" description="HTH deoR-type" evidence="4">
    <location>
        <begin position="4"/>
        <end position="59"/>
    </location>
</feature>
<evidence type="ECO:0000256" key="3">
    <source>
        <dbReference type="ARBA" id="ARBA00023163"/>
    </source>
</evidence>
<evidence type="ECO:0000313" key="5">
    <source>
        <dbReference type="EMBL" id="MFC0407237.1"/>
    </source>
</evidence>
<protein>
    <submittedName>
        <fullName evidence="5">DeoR/GlpR family DNA-binding transcription regulator</fullName>
    </submittedName>
</protein>
<dbReference type="Proteomes" id="UP001589865">
    <property type="component" value="Unassembled WGS sequence"/>
</dbReference>
<evidence type="ECO:0000313" key="6">
    <source>
        <dbReference type="Proteomes" id="UP001589865"/>
    </source>
</evidence>
<dbReference type="InterPro" id="IPR036390">
    <property type="entry name" value="WH_DNA-bd_sf"/>
</dbReference>
<dbReference type="InterPro" id="IPR036388">
    <property type="entry name" value="WH-like_DNA-bd_sf"/>
</dbReference>
<keyword evidence="3" id="KW-0804">Transcription</keyword>
<comment type="caution">
    <text evidence="5">The sequence shown here is derived from an EMBL/GenBank/DDBJ whole genome shotgun (WGS) entry which is preliminary data.</text>
</comment>
<dbReference type="EMBL" id="JBHLUN010000002">
    <property type="protein sequence ID" value="MFC0407237.1"/>
    <property type="molecule type" value="Genomic_DNA"/>
</dbReference>
<evidence type="ECO:0000256" key="2">
    <source>
        <dbReference type="ARBA" id="ARBA00023015"/>
    </source>
</evidence>
<keyword evidence="6" id="KW-1185">Reference proteome</keyword>
<dbReference type="PANTHER" id="PTHR30363:SF4">
    <property type="entry name" value="GLYCEROL-3-PHOSPHATE REGULON REPRESSOR"/>
    <property type="match status" value="1"/>
</dbReference>
<accession>A0ABV6JPK0</accession>
<dbReference type="SUPFAM" id="SSF46785">
    <property type="entry name" value="Winged helix' DNA-binding domain"/>
    <property type="match status" value="1"/>
</dbReference>
<gene>
    <name evidence="5" type="ORF">ACFFGY_03190</name>
</gene>
<dbReference type="SMART" id="SM00420">
    <property type="entry name" value="HTH_DEOR"/>
    <property type="match status" value="1"/>
</dbReference>
<proteinExistence type="predicted"/>
<keyword evidence="1" id="KW-0678">Repressor</keyword>